<dbReference type="Pfam" id="PF01555">
    <property type="entry name" value="N6_N4_Mtase"/>
    <property type="match status" value="1"/>
</dbReference>
<dbReference type="GO" id="GO:0009307">
    <property type="term" value="P:DNA restriction-modification system"/>
    <property type="evidence" value="ECO:0007669"/>
    <property type="project" value="UniProtKB-KW"/>
</dbReference>
<dbReference type="OrthoDB" id="9800801at2"/>
<evidence type="ECO:0000256" key="6">
    <source>
        <dbReference type="ARBA" id="ARBA00022747"/>
    </source>
</evidence>
<dbReference type="EC" id="2.1.1.113" evidence="2"/>
<keyword evidence="6" id="KW-0680">Restriction system</keyword>
<dbReference type="InterPro" id="IPR017985">
    <property type="entry name" value="MeTrfase_CN4_CS"/>
</dbReference>
<feature type="domain" description="DNA methylase N-4/N-6" evidence="9">
    <location>
        <begin position="40"/>
        <end position="92"/>
    </location>
</feature>
<dbReference type="GO" id="GO:0015667">
    <property type="term" value="F:site-specific DNA-methyltransferase (cytosine-N4-specific) activity"/>
    <property type="evidence" value="ECO:0007669"/>
    <property type="project" value="UniProtKB-EC"/>
</dbReference>
<keyword evidence="3" id="KW-0489">Methyltransferase</keyword>
<dbReference type="RefSeq" id="WP_057933832.1">
    <property type="nucleotide sequence ID" value="NZ_LMZQ01000017.1"/>
</dbReference>
<evidence type="ECO:0000313" key="11">
    <source>
        <dbReference type="Proteomes" id="UP000051950"/>
    </source>
</evidence>
<dbReference type="PROSITE" id="PS00093">
    <property type="entry name" value="N4_MTASE"/>
    <property type="match status" value="1"/>
</dbReference>
<keyword evidence="7" id="KW-0238">DNA-binding</keyword>
<comment type="catalytic activity">
    <reaction evidence="8">
        <text>a 2'-deoxycytidine in DNA + S-adenosyl-L-methionine = an N(4)-methyl-2'-deoxycytidine in DNA + S-adenosyl-L-homocysteine + H(+)</text>
        <dbReference type="Rhea" id="RHEA:16857"/>
        <dbReference type="Rhea" id="RHEA-COMP:11369"/>
        <dbReference type="Rhea" id="RHEA-COMP:13674"/>
        <dbReference type="ChEBI" id="CHEBI:15378"/>
        <dbReference type="ChEBI" id="CHEBI:57856"/>
        <dbReference type="ChEBI" id="CHEBI:59789"/>
        <dbReference type="ChEBI" id="CHEBI:85452"/>
        <dbReference type="ChEBI" id="CHEBI:137933"/>
        <dbReference type="EC" id="2.1.1.113"/>
    </reaction>
</comment>
<proteinExistence type="inferred from homology"/>
<evidence type="ECO:0000256" key="8">
    <source>
        <dbReference type="ARBA" id="ARBA00049120"/>
    </source>
</evidence>
<evidence type="ECO:0000256" key="1">
    <source>
        <dbReference type="ARBA" id="ARBA00010203"/>
    </source>
</evidence>
<dbReference type="GO" id="GO:0003677">
    <property type="term" value="F:DNA binding"/>
    <property type="evidence" value="ECO:0007669"/>
    <property type="project" value="UniProtKB-KW"/>
</dbReference>
<evidence type="ECO:0000313" key="10">
    <source>
        <dbReference type="EMBL" id="KRT14489.1"/>
    </source>
</evidence>
<protein>
    <recommendedName>
        <fullName evidence="2">site-specific DNA-methyltransferase (cytosine-N(4)-specific)</fullName>
        <ecNumber evidence="2">2.1.1.113</ecNumber>
    </recommendedName>
</protein>
<evidence type="ECO:0000256" key="7">
    <source>
        <dbReference type="ARBA" id="ARBA00023125"/>
    </source>
</evidence>
<comment type="similarity">
    <text evidence="1">Belongs to the N(4)/N(6)-methyltransferase family. N(4) subfamily.</text>
</comment>
<dbReference type="Gene3D" id="3.40.50.150">
    <property type="entry name" value="Vaccinia Virus protein VP39"/>
    <property type="match status" value="2"/>
</dbReference>
<evidence type="ECO:0000256" key="3">
    <source>
        <dbReference type="ARBA" id="ARBA00022603"/>
    </source>
</evidence>
<dbReference type="Proteomes" id="UP000051950">
    <property type="component" value="Unassembled WGS sequence"/>
</dbReference>
<reference evidence="10 11" key="1">
    <citation type="submission" date="2015-11" db="EMBL/GenBank/DDBJ databases">
        <title>Sequence of Pedobacter ginsenosidimutans.</title>
        <authorList>
            <person name="Carson E."/>
            <person name="Keyser V."/>
            <person name="Newman J."/>
            <person name="Miller J."/>
        </authorList>
    </citation>
    <scope>NUCLEOTIDE SEQUENCE [LARGE SCALE GENOMIC DNA]</scope>
    <source>
        <strain evidence="10 11">KACC 14530</strain>
    </source>
</reference>
<keyword evidence="4" id="KW-0808">Transferase</keyword>
<dbReference type="SUPFAM" id="SSF53335">
    <property type="entry name" value="S-adenosyl-L-methionine-dependent methyltransferases"/>
    <property type="match status" value="2"/>
</dbReference>
<accession>A0A0T5VLA4</accession>
<organism evidence="10 11">
    <name type="scientific">Pedobacter ginsenosidimutans</name>
    <dbReference type="NCBI Taxonomy" id="687842"/>
    <lineage>
        <taxon>Bacteria</taxon>
        <taxon>Pseudomonadati</taxon>
        <taxon>Bacteroidota</taxon>
        <taxon>Sphingobacteriia</taxon>
        <taxon>Sphingobacteriales</taxon>
        <taxon>Sphingobacteriaceae</taxon>
        <taxon>Pedobacter</taxon>
    </lineage>
</organism>
<name>A0A0T5VLA4_9SPHI</name>
<dbReference type="AlphaFoldDB" id="A0A0T5VLA4"/>
<dbReference type="InterPro" id="IPR029063">
    <property type="entry name" value="SAM-dependent_MTases_sf"/>
</dbReference>
<dbReference type="InterPro" id="IPR002941">
    <property type="entry name" value="DNA_methylase_N4/N6"/>
</dbReference>
<dbReference type="GO" id="GO:0008170">
    <property type="term" value="F:N-methyltransferase activity"/>
    <property type="evidence" value="ECO:0007669"/>
    <property type="project" value="InterPro"/>
</dbReference>
<evidence type="ECO:0000259" key="9">
    <source>
        <dbReference type="Pfam" id="PF01555"/>
    </source>
</evidence>
<evidence type="ECO:0000256" key="2">
    <source>
        <dbReference type="ARBA" id="ARBA00012185"/>
    </source>
</evidence>
<gene>
    <name evidence="10" type="ORF">ASU31_18865</name>
</gene>
<dbReference type="GO" id="GO:0032259">
    <property type="term" value="P:methylation"/>
    <property type="evidence" value="ECO:0007669"/>
    <property type="project" value="UniProtKB-KW"/>
</dbReference>
<evidence type="ECO:0000256" key="5">
    <source>
        <dbReference type="ARBA" id="ARBA00022691"/>
    </source>
</evidence>
<comment type="caution">
    <text evidence="10">The sequence shown here is derived from an EMBL/GenBank/DDBJ whole genome shotgun (WGS) entry which is preliminary data.</text>
</comment>
<keyword evidence="11" id="KW-1185">Reference proteome</keyword>
<sequence>MIETKEILYTDSRDLYSDLVSFSGNKYQPLHRWYSLVEGFSSEFVRRIIGEQNEMPKVCFDPFMGVGTTALTCQDLGVKCYGVENSPFFYDVTRAKLRTDYDALEFSELIDDFEIYLRSCKHVHPLPEIETKTLFQVEGRERWIFNDPVREGITDILEKMHLLPVSLNKYFNLFKVALGSHLVSISNVFRNGKCLSFKKNWEQKIILREDVHKLFINYCRNVLLVDIRSKANAVTQIHNYVNVFRGDSRQLIQNLPDNSIDLVITSPPYLNSRDYTDIYRLELWMLGYVSKFVEEKKLRSSALTSHVQIAVAETESPDIPELNEFLAHLHTVESLWNKNIPNMVKGYFSDMQSIFENLLPKLQNNAMLYINVSNSAYGNKICEVDTILAKIAEAKGYEALEIRTARYINSSKQQSIASKLRESVIVLKKSS</sequence>
<keyword evidence="5" id="KW-0949">S-adenosyl-L-methionine</keyword>
<dbReference type="STRING" id="687842.ASU31_18865"/>
<evidence type="ECO:0000256" key="4">
    <source>
        <dbReference type="ARBA" id="ARBA00022679"/>
    </source>
</evidence>
<dbReference type="EMBL" id="LMZQ01000017">
    <property type="protein sequence ID" value="KRT14489.1"/>
    <property type="molecule type" value="Genomic_DNA"/>
</dbReference>